<dbReference type="AlphaFoldDB" id="A0A7S4FVP6"/>
<evidence type="ECO:0000313" key="2">
    <source>
        <dbReference type="EMBL" id="CAE0816722.1"/>
    </source>
</evidence>
<name>A0A7S4FVP6_9EUGL</name>
<evidence type="ECO:0000256" key="1">
    <source>
        <dbReference type="SAM" id="MobiDB-lite"/>
    </source>
</evidence>
<gene>
    <name evidence="2" type="ORF">EGYM00163_LOCUS27883</name>
</gene>
<dbReference type="EMBL" id="HBJA01079704">
    <property type="protein sequence ID" value="CAE0816722.1"/>
    <property type="molecule type" value="Transcribed_RNA"/>
</dbReference>
<feature type="region of interest" description="Disordered" evidence="1">
    <location>
        <begin position="75"/>
        <end position="99"/>
    </location>
</feature>
<protein>
    <submittedName>
        <fullName evidence="2">Uncharacterized protein</fullName>
    </submittedName>
</protein>
<accession>A0A7S4FVP6</accession>
<organism evidence="2">
    <name type="scientific">Eutreptiella gymnastica</name>
    <dbReference type="NCBI Taxonomy" id="73025"/>
    <lineage>
        <taxon>Eukaryota</taxon>
        <taxon>Discoba</taxon>
        <taxon>Euglenozoa</taxon>
        <taxon>Euglenida</taxon>
        <taxon>Spirocuta</taxon>
        <taxon>Euglenophyceae</taxon>
        <taxon>Eutreptiales</taxon>
        <taxon>Eutreptiaceae</taxon>
        <taxon>Eutreptiella</taxon>
    </lineage>
</organism>
<proteinExistence type="predicted"/>
<sequence length="99" mass="10430">MAVWTIGSNICGDFQQQCRQVSPTAGSKETRIDDCGTFHEKRKGWGALTATFGALPVGERGRVAHACLPHAVGLPEAVGGPRQGRSKPRSTLSSGNVVL</sequence>
<feature type="compositionally biased region" description="Polar residues" evidence="1">
    <location>
        <begin position="89"/>
        <end position="99"/>
    </location>
</feature>
<reference evidence="2" key="1">
    <citation type="submission" date="2021-01" db="EMBL/GenBank/DDBJ databases">
        <authorList>
            <person name="Corre E."/>
            <person name="Pelletier E."/>
            <person name="Niang G."/>
            <person name="Scheremetjew M."/>
            <person name="Finn R."/>
            <person name="Kale V."/>
            <person name="Holt S."/>
            <person name="Cochrane G."/>
            <person name="Meng A."/>
            <person name="Brown T."/>
            <person name="Cohen L."/>
        </authorList>
    </citation>
    <scope>NUCLEOTIDE SEQUENCE</scope>
    <source>
        <strain evidence="2">CCMP1594</strain>
    </source>
</reference>